<comment type="caution">
    <text evidence="2">The sequence shown here is derived from an EMBL/GenBank/DDBJ whole genome shotgun (WGS) entry which is preliminary data.</text>
</comment>
<organism evidence="2 3">
    <name type="scientific">Neomicrococcus lactis</name>
    <dbReference type="NCBI Taxonomy" id="732241"/>
    <lineage>
        <taxon>Bacteria</taxon>
        <taxon>Bacillati</taxon>
        <taxon>Actinomycetota</taxon>
        <taxon>Actinomycetes</taxon>
        <taxon>Micrococcales</taxon>
        <taxon>Micrococcaceae</taxon>
        <taxon>Neomicrococcus</taxon>
    </lineage>
</organism>
<dbReference type="Proteomes" id="UP000523863">
    <property type="component" value="Unassembled WGS sequence"/>
</dbReference>
<keyword evidence="1" id="KW-0732">Signal</keyword>
<evidence type="ECO:0000313" key="3">
    <source>
        <dbReference type="Proteomes" id="UP000523863"/>
    </source>
</evidence>
<name>A0A7W9DB31_9MICC</name>
<evidence type="ECO:0000313" key="2">
    <source>
        <dbReference type="EMBL" id="MBB5597666.1"/>
    </source>
</evidence>
<sequence>MVQDVNEKPKRSKPGRASIALTSALALSLFAAPIAAYAAESQYANSTSRIEDSYAASSIIGSHTGGRGFVSGNASLLYAQVETRSASTYSILAYAVGQYGGPVTMTHAPYSNSWSLCKWYLDD</sequence>
<protein>
    <recommendedName>
        <fullName evidence="4">Lactococcin 972 family bacteriocin</fullName>
    </recommendedName>
</protein>
<accession>A0A7W9DB31</accession>
<evidence type="ECO:0000256" key="1">
    <source>
        <dbReference type="SAM" id="SignalP"/>
    </source>
</evidence>
<feature type="signal peptide" evidence="1">
    <location>
        <begin position="1"/>
        <end position="38"/>
    </location>
</feature>
<reference evidence="2 3" key="1">
    <citation type="submission" date="2020-08" db="EMBL/GenBank/DDBJ databases">
        <title>Sequencing the genomes of 1000 actinobacteria strains.</title>
        <authorList>
            <person name="Klenk H.-P."/>
        </authorList>
    </citation>
    <scope>NUCLEOTIDE SEQUENCE [LARGE SCALE GENOMIC DNA]</scope>
    <source>
        <strain evidence="2 3">DSM 23694</strain>
    </source>
</reference>
<keyword evidence="3" id="KW-1185">Reference proteome</keyword>
<gene>
    <name evidence="2" type="ORF">BKA12_000746</name>
</gene>
<feature type="chain" id="PRO_5031507171" description="Lactococcin 972 family bacteriocin" evidence="1">
    <location>
        <begin position="39"/>
        <end position="123"/>
    </location>
</feature>
<dbReference type="AlphaFoldDB" id="A0A7W9DB31"/>
<dbReference type="EMBL" id="JACHBL010000001">
    <property type="protein sequence ID" value="MBB5597666.1"/>
    <property type="molecule type" value="Genomic_DNA"/>
</dbReference>
<proteinExistence type="predicted"/>
<evidence type="ECO:0008006" key="4">
    <source>
        <dbReference type="Google" id="ProtNLM"/>
    </source>
</evidence>